<evidence type="ECO:0000256" key="2">
    <source>
        <dbReference type="ARBA" id="ARBA00022448"/>
    </source>
</evidence>
<proteinExistence type="predicted"/>
<keyword evidence="3 6" id="KW-0349">Heme</keyword>
<organism evidence="7 8">
    <name type="scientific">Zeimonas arvi</name>
    <dbReference type="NCBI Taxonomy" id="2498847"/>
    <lineage>
        <taxon>Bacteria</taxon>
        <taxon>Pseudomonadati</taxon>
        <taxon>Pseudomonadota</taxon>
        <taxon>Betaproteobacteria</taxon>
        <taxon>Burkholderiales</taxon>
        <taxon>Burkholderiaceae</taxon>
        <taxon>Zeimonas</taxon>
    </lineage>
</organism>
<dbReference type="InterPro" id="IPR001486">
    <property type="entry name" value="Hemoglobin_trunc"/>
</dbReference>
<feature type="binding site" description="distal binding residue" evidence="6">
    <location>
        <position position="71"/>
    </location>
    <ligand>
        <name>heme</name>
        <dbReference type="ChEBI" id="CHEBI:30413"/>
    </ligand>
    <ligandPart>
        <name>Fe</name>
        <dbReference type="ChEBI" id="CHEBI:18248"/>
    </ligandPart>
</feature>
<evidence type="ECO:0000256" key="1">
    <source>
        <dbReference type="ARBA" id="ARBA00001971"/>
    </source>
</evidence>
<dbReference type="AlphaFoldDB" id="A0A5C8NWC5"/>
<gene>
    <name evidence="7" type="ORF">FHP08_10855</name>
</gene>
<keyword evidence="8" id="KW-1185">Reference proteome</keyword>
<accession>A0A5C8NWC5</accession>
<dbReference type="RefSeq" id="WP_147704485.1">
    <property type="nucleotide sequence ID" value="NZ_VDUY01000004.1"/>
</dbReference>
<evidence type="ECO:0000256" key="3">
    <source>
        <dbReference type="ARBA" id="ARBA00022617"/>
    </source>
</evidence>
<keyword evidence="2" id="KW-0813">Transport</keyword>
<dbReference type="Proteomes" id="UP000321548">
    <property type="component" value="Unassembled WGS sequence"/>
</dbReference>
<reference evidence="7 8" key="1">
    <citation type="submission" date="2019-06" db="EMBL/GenBank/DDBJ databases">
        <title>Quisquiliibacterium sp. nov., isolated from a maize field.</title>
        <authorList>
            <person name="Lin S.-Y."/>
            <person name="Tsai C.-F."/>
            <person name="Young C.-C."/>
        </authorList>
    </citation>
    <scope>NUCLEOTIDE SEQUENCE [LARGE SCALE GENOMIC DNA]</scope>
    <source>
        <strain evidence="7 8">CC-CFT501</strain>
    </source>
</reference>
<dbReference type="EMBL" id="VDUY01000004">
    <property type="protein sequence ID" value="TXL65290.1"/>
    <property type="molecule type" value="Genomic_DNA"/>
</dbReference>
<comment type="cofactor">
    <cofactor evidence="1">
        <name>heme</name>
        <dbReference type="ChEBI" id="CHEBI:30413"/>
    </cofactor>
</comment>
<dbReference type="SUPFAM" id="SSF46458">
    <property type="entry name" value="Globin-like"/>
    <property type="match status" value="1"/>
</dbReference>
<keyword evidence="5 6" id="KW-0408">Iron</keyword>
<evidence type="ECO:0000313" key="7">
    <source>
        <dbReference type="EMBL" id="TXL65290.1"/>
    </source>
</evidence>
<dbReference type="GO" id="GO:0020037">
    <property type="term" value="F:heme binding"/>
    <property type="evidence" value="ECO:0007669"/>
    <property type="project" value="InterPro"/>
</dbReference>
<dbReference type="Pfam" id="PF01152">
    <property type="entry name" value="Bac_globin"/>
    <property type="match status" value="1"/>
</dbReference>
<dbReference type="GO" id="GO:0046872">
    <property type="term" value="F:metal ion binding"/>
    <property type="evidence" value="ECO:0007669"/>
    <property type="project" value="UniProtKB-KW"/>
</dbReference>
<keyword evidence="4 6" id="KW-0479">Metal-binding</keyword>
<evidence type="ECO:0000256" key="4">
    <source>
        <dbReference type="ARBA" id="ARBA00022723"/>
    </source>
</evidence>
<dbReference type="GO" id="GO:0019825">
    <property type="term" value="F:oxygen binding"/>
    <property type="evidence" value="ECO:0007669"/>
    <property type="project" value="InterPro"/>
</dbReference>
<dbReference type="InterPro" id="IPR019795">
    <property type="entry name" value="Globin_bac-like_CS"/>
</dbReference>
<dbReference type="OrthoDB" id="9795814at2"/>
<protein>
    <submittedName>
        <fullName evidence="7">Group 1 truncated hemoglobin</fullName>
    </submittedName>
</protein>
<name>A0A5C8NWC5_9BURK</name>
<dbReference type="GO" id="GO:0015671">
    <property type="term" value="P:oxygen transport"/>
    <property type="evidence" value="ECO:0007669"/>
    <property type="project" value="InterPro"/>
</dbReference>
<dbReference type="InterPro" id="IPR009050">
    <property type="entry name" value="Globin-like_sf"/>
</dbReference>
<evidence type="ECO:0000256" key="5">
    <source>
        <dbReference type="ARBA" id="ARBA00023004"/>
    </source>
</evidence>
<dbReference type="CDD" id="cd00454">
    <property type="entry name" value="TrHb1_N"/>
    <property type="match status" value="1"/>
</dbReference>
<dbReference type="PROSITE" id="PS01213">
    <property type="entry name" value="GLOBIN_FAM_2"/>
    <property type="match status" value="1"/>
</dbReference>
<dbReference type="Gene3D" id="1.10.490.10">
    <property type="entry name" value="Globins"/>
    <property type="match status" value="1"/>
</dbReference>
<dbReference type="InterPro" id="IPR012292">
    <property type="entry name" value="Globin/Proto"/>
</dbReference>
<sequence>MNETLYQRLGGAERISSIVEESIDRHTVNPLLAPRFRGKDLPQLKKLGTQFFCAGIGGPQAYEGRDLRAAHAGLNVSEQEFIATVDDIVDALASHGVAQAETNEVVAILYSLKGDVLRL</sequence>
<evidence type="ECO:0000256" key="6">
    <source>
        <dbReference type="PIRSR" id="PIRSR601486-1"/>
    </source>
</evidence>
<evidence type="ECO:0000313" key="8">
    <source>
        <dbReference type="Proteomes" id="UP000321548"/>
    </source>
</evidence>
<comment type="caution">
    <text evidence="7">The sequence shown here is derived from an EMBL/GenBank/DDBJ whole genome shotgun (WGS) entry which is preliminary data.</text>
</comment>